<dbReference type="Pfam" id="PF03167">
    <property type="entry name" value="UDG"/>
    <property type="match status" value="1"/>
</dbReference>
<feature type="domain" description="Uracil-DNA glycosylase-like" evidence="1">
    <location>
        <begin position="32"/>
        <end position="189"/>
    </location>
</feature>
<dbReference type="InterPro" id="IPR036895">
    <property type="entry name" value="Uracil-DNA_glycosylase-like_sf"/>
</dbReference>
<evidence type="ECO:0000313" key="2">
    <source>
        <dbReference type="EMBL" id="AKI03660.1"/>
    </source>
</evidence>
<dbReference type="SMART" id="SM00986">
    <property type="entry name" value="UDG"/>
    <property type="match status" value="1"/>
</dbReference>
<reference evidence="2 3" key="1">
    <citation type="submission" date="2015-05" db="EMBL/GenBank/DDBJ databases">
        <title>Complete genome sequence of Lactobacillus salivarius Ren, a probiotic strain with antitumor activity.</title>
        <authorList>
            <person name="Sun E."/>
            <person name="Zhao L."/>
            <person name="Liu S."/>
            <person name="Zhang M."/>
            <person name="Guo H."/>
            <person name="Ren F."/>
        </authorList>
    </citation>
    <scope>NUCLEOTIDE SEQUENCE [LARGE SCALE GENOMIC DNA]</scope>
    <source>
        <strain evidence="2 3">Ren</strain>
    </source>
</reference>
<evidence type="ECO:0000259" key="1">
    <source>
        <dbReference type="SMART" id="SM00986"/>
    </source>
</evidence>
<name>A0A0F7PVY2_9LACO</name>
<dbReference type="PANTHER" id="PTHR42160:SF1">
    <property type="entry name" value="URACIL-DNA GLYCOSYLASE SUPERFAMILY PROTEIN"/>
    <property type="match status" value="1"/>
</dbReference>
<dbReference type="AlphaFoldDB" id="A0A0F7PVY2"/>
<dbReference type="InterPro" id="IPR047124">
    <property type="entry name" value="HI_0220.2"/>
</dbReference>
<sequence length="198" mass="23165">MIKTADEFQRIFEEIKLDPQNQEYTEKGIEPLYYANPKAKILIVGQAPGQKAQDTHMVWNDLSGDRLRTWLDVSRDEFYNSDLFAIMPMDFYFPGKGKGGDLPPRKNFAAKWHPKLRKLMPNIELTILVGSYAVKKYLNLKSSAKLTDIVKDYQTYLPEYFPLVHPSPRNLIWLKKNPWFEEQVVKDLQKLVSEIKNK</sequence>
<dbReference type="SMART" id="SM00987">
    <property type="entry name" value="UreE_C"/>
    <property type="match status" value="1"/>
</dbReference>
<dbReference type="CDD" id="cd10033">
    <property type="entry name" value="UDG_like"/>
    <property type="match status" value="1"/>
</dbReference>
<evidence type="ECO:0000313" key="3">
    <source>
        <dbReference type="Proteomes" id="UP000035027"/>
    </source>
</evidence>
<dbReference type="Gene3D" id="3.40.470.10">
    <property type="entry name" value="Uracil-DNA glycosylase-like domain"/>
    <property type="match status" value="1"/>
</dbReference>
<dbReference type="RefSeq" id="WP_047034975.1">
    <property type="nucleotide sequence ID" value="NZ_CP011403.1"/>
</dbReference>
<dbReference type="SUPFAM" id="SSF52141">
    <property type="entry name" value="Uracil-DNA glycosylase-like"/>
    <property type="match status" value="1"/>
</dbReference>
<dbReference type="Proteomes" id="UP000035027">
    <property type="component" value="Chromosome"/>
</dbReference>
<dbReference type="PATRIC" id="fig|1194971.3.peg.105"/>
<proteinExistence type="predicted"/>
<protein>
    <submittedName>
        <fullName evidence="2">Uracil DNA glycosylase</fullName>
    </submittedName>
</protein>
<organism evidence="2 3">
    <name type="scientific">Ligilactobacillus salivarius str. Ren</name>
    <dbReference type="NCBI Taxonomy" id="1194971"/>
    <lineage>
        <taxon>Bacteria</taxon>
        <taxon>Bacillati</taxon>
        <taxon>Bacillota</taxon>
        <taxon>Bacilli</taxon>
        <taxon>Lactobacillales</taxon>
        <taxon>Lactobacillaceae</taxon>
        <taxon>Ligilactobacillus</taxon>
    </lineage>
</organism>
<gene>
    <name evidence="2" type="ORF">LsR_00107</name>
</gene>
<dbReference type="EMBL" id="CP011403">
    <property type="protein sequence ID" value="AKI03660.1"/>
    <property type="molecule type" value="Genomic_DNA"/>
</dbReference>
<accession>A0A0F7PVY2</accession>
<dbReference type="InterPro" id="IPR005122">
    <property type="entry name" value="Uracil-DNA_glycosylase-like"/>
</dbReference>
<dbReference type="PANTHER" id="PTHR42160">
    <property type="entry name" value="URACIL-DNA GLYCOSYLASE SUPERFAMILY PROTEIN"/>
    <property type="match status" value="1"/>
</dbReference>